<proteinExistence type="predicted"/>
<accession>A0A8H4R3T4</accession>
<evidence type="ECO:0000313" key="3">
    <source>
        <dbReference type="Proteomes" id="UP000521872"/>
    </source>
</evidence>
<feature type="signal peptide" evidence="1">
    <location>
        <begin position="1"/>
        <end position="27"/>
    </location>
</feature>
<evidence type="ECO:0000313" key="2">
    <source>
        <dbReference type="EMBL" id="KAF4621696.1"/>
    </source>
</evidence>
<feature type="chain" id="PRO_5034533733" evidence="1">
    <location>
        <begin position="28"/>
        <end position="154"/>
    </location>
</feature>
<comment type="caution">
    <text evidence="2">The sequence shown here is derived from an EMBL/GenBank/DDBJ whole genome shotgun (WGS) entry which is preliminary data.</text>
</comment>
<dbReference type="AlphaFoldDB" id="A0A8H4R3T4"/>
<gene>
    <name evidence="2" type="ORF">D9613_012830</name>
</gene>
<keyword evidence="3" id="KW-1185">Reference proteome</keyword>
<keyword evidence="1" id="KW-0732">Signal</keyword>
<organism evidence="2 3">
    <name type="scientific">Agrocybe pediades</name>
    <dbReference type="NCBI Taxonomy" id="84607"/>
    <lineage>
        <taxon>Eukaryota</taxon>
        <taxon>Fungi</taxon>
        <taxon>Dikarya</taxon>
        <taxon>Basidiomycota</taxon>
        <taxon>Agaricomycotina</taxon>
        <taxon>Agaricomycetes</taxon>
        <taxon>Agaricomycetidae</taxon>
        <taxon>Agaricales</taxon>
        <taxon>Agaricineae</taxon>
        <taxon>Strophariaceae</taxon>
        <taxon>Agrocybe</taxon>
    </lineage>
</organism>
<name>A0A8H4R3T4_9AGAR</name>
<evidence type="ECO:0000256" key="1">
    <source>
        <dbReference type="SAM" id="SignalP"/>
    </source>
</evidence>
<protein>
    <submittedName>
        <fullName evidence="2">Uncharacterized protein</fullName>
    </submittedName>
</protein>
<dbReference type="EMBL" id="JAACJL010000005">
    <property type="protein sequence ID" value="KAF4621696.1"/>
    <property type="molecule type" value="Genomic_DNA"/>
</dbReference>
<sequence length="154" mass="17144">MEFVPSGCSRSYILYIIVQLFWYNAEAASAYPKISIIPLPWSPTTIFPWTTFHITTSASIAVDVPCPPLFSSLVGFCFSFLLIFLDTDTDHISWMATASAPPSVGFESLSLLSSAMRVSGLEYQHQVQNNLSCANANFENVSFRHSLFRLRTSS</sequence>
<dbReference type="Proteomes" id="UP000521872">
    <property type="component" value="Unassembled WGS sequence"/>
</dbReference>
<reference evidence="2 3" key="1">
    <citation type="submission" date="2019-12" db="EMBL/GenBank/DDBJ databases">
        <authorList>
            <person name="Floudas D."/>
            <person name="Bentzer J."/>
            <person name="Ahren D."/>
            <person name="Johansson T."/>
            <person name="Persson P."/>
            <person name="Tunlid A."/>
        </authorList>
    </citation>
    <scope>NUCLEOTIDE SEQUENCE [LARGE SCALE GENOMIC DNA]</scope>
    <source>
        <strain evidence="2 3">CBS 102.39</strain>
    </source>
</reference>